<dbReference type="CDD" id="cd00075">
    <property type="entry name" value="HATPase"/>
    <property type="match status" value="1"/>
</dbReference>
<dbReference type="PROSITE" id="PS50110">
    <property type="entry name" value="RESPONSE_REGULATORY"/>
    <property type="match status" value="1"/>
</dbReference>
<dbReference type="EMBL" id="JANUHC010000001">
    <property type="protein sequence ID" value="MCS0628025.1"/>
    <property type="molecule type" value="Genomic_DNA"/>
</dbReference>
<evidence type="ECO:0000256" key="7">
    <source>
        <dbReference type="PROSITE-ProRule" id="PRU00169"/>
    </source>
</evidence>
<dbReference type="Gene3D" id="3.30.565.10">
    <property type="entry name" value="Histidine kinase-like ATPase, C-terminal domain"/>
    <property type="match status" value="1"/>
</dbReference>
<dbReference type="Proteomes" id="UP001165263">
    <property type="component" value="Unassembled WGS sequence"/>
</dbReference>
<comment type="caution">
    <text evidence="13">The sequence shown here is derived from an EMBL/GenBank/DDBJ whole genome shotgun (WGS) entry which is preliminary data.</text>
</comment>
<evidence type="ECO:0000256" key="6">
    <source>
        <dbReference type="ARBA" id="ARBA00022777"/>
    </source>
</evidence>
<evidence type="ECO:0000256" key="9">
    <source>
        <dbReference type="SAM" id="Phobius"/>
    </source>
</evidence>
<organism evidence="13 14">
    <name type="scientific">Telluria mixta</name>
    <dbReference type="NCBI Taxonomy" id="34071"/>
    <lineage>
        <taxon>Bacteria</taxon>
        <taxon>Pseudomonadati</taxon>
        <taxon>Pseudomonadota</taxon>
        <taxon>Betaproteobacteria</taxon>
        <taxon>Burkholderiales</taxon>
        <taxon>Oxalobacteraceae</taxon>
        <taxon>Telluria group</taxon>
        <taxon>Telluria</taxon>
    </lineage>
</organism>
<keyword evidence="14" id="KW-1185">Reference proteome</keyword>
<proteinExistence type="predicted"/>
<dbReference type="InterPro" id="IPR011006">
    <property type="entry name" value="CheY-like_superfamily"/>
</dbReference>
<evidence type="ECO:0000259" key="10">
    <source>
        <dbReference type="PROSITE" id="PS50109"/>
    </source>
</evidence>
<feature type="transmembrane region" description="Helical" evidence="9">
    <location>
        <begin position="279"/>
        <end position="301"/>
    </location>
</feature>
<dbReference type="InterPro" id="IPR003660">
    <property type="entry name" value="HAMP_dom"/>
</dbReference>
<evidence type="ECO:0000313" key="14">
    <source>
        <dbReference type="Proteomes" id="UP001165263"/>
    </source>
</evidence>
<dbReference type="InterPro" id="IPR003661">
    <property type="entry name" value="HisK_dim/P_dom"/>
</dbReference>
<keyword evidence="9" id="KW-1133">Transmembrane helix</keyword>
<dbReference type="PANTHER" id="PTHR43547:SF2">
    <property type="entry name" value="HYBRID SIGNAL TRANSDUCTION HISTIDINE KINASE C"/>
    <property type="match status" value="1"/>
</dbReference>
<keyword evidence="9" id="KW-0472">Membrane</keyword>
<dbReference type="InterPro" id="IPR005467">
    <property type="entry name" value="His_kinase_dom"/>
</dbReference>
<dbReference type="Pfam" id="PF00072">
    <property type="entry name" value="Response_reg"/>
    <property type="match status" value="1"/>
</dbReference>
<evidence type="ECO:0000256" key="4">
    <source>
        <dbReference type="ARBA" id="ARBA00022553"/>
    </source>
</evidence>
<dbReference type="EC" id="2.7.13.3" evidence="3"/>
<keyword evidence="13" id="KW-0547">Nucleotide-binding</keyword>
<dbReference type="SUPFAM" id="SSF55874">
    <property type="entry name" value="ATPase domain of HSP90 chaperone/DNA topoisomerase II/histidine kinase"/>
    <property type="match status" value="1"/>
</dbReference>
<dbReference type="Gene3D" id="1.10.287.130">
    <property type="match status" value="1"/>
</dbReference>
<evidence type="ECO:0000256" key="1">
    <source>
        <dbReference type="ARBA" id="ARBA00000085"/>
    </source>
</evidence>
<dbReference type="GO" id="GO:0005524">
    <property type="term" value="F:ATP binding"/>
    <property type="evidence" value="ECO:0007669"/>
    <property type="project" value="UniProtKB-KW"/>
</dbReference>
<dbReference type="InterPro" id="IPR004358">
    <property type="entry name" value="Sig_transdc_His_kin-like_C"/>
</dbReference>
<dbReference type="Gene3D" id="3.40.50.2300">
    <property type="match status" value="1"/>
</dbReference>
<feature type="coiled-coil region" evidence="8">
    <location>
        <begin position="341"/>
        <end position="368"/>
    </location>
</feature>
<evidence type="ECO:0000256" key="5">
    <source>
        <dbReference type="ARBA" id="ARBA00022679"/>
    </source>
</evidence>
<dbReference type="SUPFAM" id="SSF52172">
    <property type="entry name" value="CheY-like"/>
    <property type="match status" value="1"/>
</dbReference>
<name>A0ABT2BSC7_9BURK</name>
<keyword evidence="9" id="KW-0812">Transmembrane</keyword>
<sequence>MRAQRGPTLSLRHLLILLTAIGLLPLTALGAWSVHLAADYHRSEQERALLDLARALSSAVDAELDGTVATLAGIARAPALADGNVRAFYPIARDQARTQPEWLGVILADGAGNMVFRTTAPFDAAPQPVADPSSLHQALLLRRPVIGHVARGKGGRAAVPVRVPISDGAGHPYVLTAVVQPDRIARTVARQQVPPGSVITVLDGAGAIVARSSGQADYVGKPPSPTLARLIRLNGPEGAGPTITLEGGDVVTAYTRLSRYGWTVAVGAPPVSWAGGRGFMWYGAGIVLSLALSIGLASLLAQRIVRRIATLASGAAALGAGTDLPVPPSRIREIDAMGAALRAAGARRAAHEREREDALEQARRAGRAKDEFLAVLGHELRNPLAPIAGALDLMDLRADEGSRRERGIMRRQVAHLKHLVDDLLDVSRIASGKLRIDVAPVDLAAVARHAVAALPDQPIRLRAPDTLWVAGDEHRLTQVLGNLLSNAARFGSTDTHVVLERVGDDARLVVADNGVGMDAALARRVFEPFYQAPQPLVRHSGLGLGLAIVHRIVELHGGRVSAHSDGPGLGSRFEIVLPLGAPASDAVPAAIHADTQPLRVLVVDDNEDAAALTAAILRQLGHDVKTAHTAAAALDVQAAWPPDAAILDIGLPDMDGYALAAAMRRAAAGKPLRLTALTGYGRQAGIAAHTPPDAAAFDLHLTKPASLDDLRQALGAQDARVGI</sequence>
<evidence type="ECO:0000313" key="13">
    <source>
        <dbReference type="EMBL" id="MCS0628025.1"/>
    </source>
</evidence>
<dbReference type="SUPFAM" id="SSF47384">
    <property type="entry name" value="Homodimeric domain of signal transducing histidine kinase"/>
    <property type="match status" value="1"/>
</dbReference>
<dbReference type="CDD" id="cd18774">
    <property type="entry name" value="PDC2_HK_sensor"/>
    <property type="match status" value="1"/>
</dbReference>
<feature type="domain" description="Histidine kinase" evidence="10">
    <location>
        <begin position="375"/>
        <end position="581"/>
    </location>
</feature>
<gene>
    <name evidence="13" type="ORF">NX786_01530</name>
</gene>
<keyword evidence="13" id="KW-0067">ATP-binding</keyword>
<dbReference type="Pfam" id="PF02518">
    <property type="entry name" value="HATPase_c"/>
    <property type="match status" value="1"/>
</dbReference>
<accession>A0ABT2BSC7</accession>
<dbReference type="PRINTS" id="PR00344">
    <property type="entry name" value="BCTRLSENSOR"/>
</dbReference>
<dbReference type="InterPro" id="IPR003594">
    <property type="entry name" value="HATPase_dom"/>
</dbReference>
<evidence type="ECO:0000256" key="8">
    <source>
        <dbReference type="SAM" id="Coils"/>
    </source>
</evidence>
<dbReference type="InterPro" id="IPR036097">
    <property type="entry name" value="HisK_dim/P_sf"/>
</dbReference>
<dbReference type="SMART" id="SM00387">
    <property type="entry name" value="HATPase_c"/>
    <property type="match status" value="1"/>
</dbReference>
<feature type="domain" description="Response regulatory" evidence="11">
    <location>
        <begin position="599"/>
        <end position="718"/>
    </location>
</feature>
<feature type="modified residue" description="4-aspartylphosphate" evidence="7">
    <location>
        <position position="648"/>
    </location>
</feature>
<protein>
    <recommendedName>
        <fullName evidence="3">histidine kinase</fullName>
        <ecNumber evidence="3">2.7.13.3</ecNumber>
    </recommendedName>
</protein>
<dbReference type="InterPro" id="IPR036890">
    <property type="entry name" value="HATPase_C_sf"/>
</dbReference>
<evidence type="ECO:0000259" key="12">
    <source>
        <dbReference type="PROSITE" id="PS50885"/>
    </source>
</evidence>
<keyword evidence="8" id="KW-0175">Coiled coil</keyword>
<dbReference type="RefSeq" id="WP_259447281.1">
    <property type="nucleotide sequence ID" value="NZ_CP119520.1"/>
</dbReference>
<dbReference type="InterPro" id="IPR001789">
    <property type="entry name" value="Sig_transdc_resp-reg_receiver"/>
</dbReference>
<keyword evidence="4 7" id="KW-0597">Phosphoprotein</keyword>
<keyword evidence="6" id="KW-0418">Kinase</keyword>
<feature type="domain" description="HAMP" evidence="12">
    <location>
        <begin position="302"/>
        <end position="353"/>
    </location>
</feature>
<comment type="catalytic activity">
    <reaction evidence="1">
        <text>ATP + protein L-histidine = ADP + protein N-phospho-L-histidine.</text>
        <dbReference type="EC" id="2.7.13.3"/>
    </reaction>
</comment>
<reference evidence="13" key="1">
    <citation type="submission" date="2022-08" db="EMBL/GenBank/DDBJ databases">
        <title>Reclassification of Massilia species as members of the genera Telluria, Duganella, Pseudoduganella, Mokoshia gen. nov. and Zemynaea gen. nov. using orthogonal and non-orthogonal genome-based approaches.</title>
        <authorList>
            <person name="Bowman J.P."/>
        </authorList>
    </citation>
    <scope>NUCLEOTIDE SEQUENCE</scope>
    <source>
        <strain evidence="13">LMG 11547</strain>
    </source>
</reference>
<dbReference type="Gene3D" id="3.30.450.20">
    <property type="entry name" value="PAS domain"/>
    <property type="match status" value="1"/>
</dbReference>
<dbReference type="PROSITE" id="PS50885">
    <property type="entry name" value="HAMP"/>
    <property type="match status" value="1"/>
</dbReference>
<dbReference type="SMART" id="SM00448">
    <property type="entry name" value="REC"/>
    <property type="match status" value="1"/>
</dbReference>
<dbReference type="PROSITE" id="PS50109">
    <property type="entry name" value="HIS_KIN"/>
    <property type="match status" value="1"/>
</dbReference>
<dbReference type="PANTHER" id="PTHR43547">
    <property type="entry name" value="TWO-COMPONENT HISTIDINE KINASE"/>
    <property type="match status" value="1"/>
</dbReference>
<dbReference type="Pfam" id="PF00512">
    <property type="entry name" value="HisKA"/>
    <property type="match status" value="1"/>
</dbReference>
<dbReference type="SMART" id="SM00388">
    <property type="entry name" value="HisKA"/>
    <property type="match status" value="1"/>
</dbReference>
<comment type="subcellular location">
    <subcellularLocation>
        <location evidence="2">Membrane</location>
    </subcellularLocation>
</comment>
<evidence type="ECO:0000256" key="3">
    <source>
        <dbReference type="ARBA" id="ARBA00012438"/>
    </source>
</evidence>
<dbReference type="CDD" id="cd00082">
    <property type="entry name" value="HisKA"/>
    <property type="match status" value="1"/>
</dbReference>
<evidence type="ECO:0000256" key="2">
    <source>
        <dbReference type="ARBA" id="ARBA00004370"/>
    </source>
</evidence>
<keyword evidence="5" id="KW-0808">Transferase</keyword>
<evidence type="ECO:0000259" key="11">
    <source>
        <dbReference type="PROSITE" id="PS50110"/>
    </source>
</evidence>